<name>A0A9P5GYD5_9HYPO</name>
<dbReference type="Pfam" id="PF02152">
    <property type="entry name" value="FolB"/>
    <property type="match status" value="1"/>
</dbReference>
<dbReference type="InterPro" id="IPR006157">
    <property type="entry name" value="FolB_dom"/>
</dbReference>
<keyword evidence="1" id="KW-0289">Folate biosynthesis</keyword>
<accession>A0A9P5GYD5</accession>
<evidence type="ECO:0000313" key="3">
    <source>
        <dbReference type="EMBL" id="KAF7543507.1"/>
    </source>
</evidence>
<comment type="caution">
    <text evidence="3">The sequence shown here is derived from an EMBL/GenBank/DDBJ whole genome shotgun (WGS) entry which is preliminary data.</text>
</comment>
<evidence type="ECO:0000256" key="1">
    <source>
        <dbReference type="ARBA" id="ARBA00022909"/>
    </source>
</evidence>
<evidence type="ECO:0000313" key="4">
    <source>
        <dbReference type="Proteomes" id="UP000722485"/>
    </source>
</evidence>
<dbReference type="OrthoDB" id="5425486at2759"/>
<dbReference type="EMBL" id="JAANBB010000362">
    <property type="protein sequence ID" value="KAF7543507.1"/>
    <property type="molecule type" value="Genomic_DNA"/>
</dbReference>
<dbReference type="Proteomes" id="UP000722485">
    <property type="component" value="Unassembled WGS sequence"/>
</dbReference>
<dbReference type="AlphaFoldDB" id="A0A9P5GYD5"/>
<dbReference type="GO" id="GO:0004150">
    <property type="term" value="F:dihydroneopterin aldolase activity"/>
    <property type="evidence" value="ECO:0007669"/>
    <property type="project" value="InterPro"/>
</dbReference>
<reference evidence="3" key="1">
    <citation type="submission" date="2020-03" db="EMBL/GenBank/DDBJ databases">
        <title>Draft Genome Sequence of Cylindrodendrum hubeiense.</title>
        <authorList>
            <person name="Buettner E."/>
            <person name="Kellner H."/>
        </authorList>
    </citation>
    <scope>NUCLEOTIDE SEQUENCE</scope>
    <source>
        <strain evidence="3">IHI 201604</strain>
    </source>
</reference>
<protein>
    <recommendedName>
        <fullName evidence="2">Dihydroneopterin aldolase/epimerase domain-containing protein</fullName>
    </recommendedName>
</protein>
<keyword evidence="4" id="KW-1185">Reference proteome</keyword>
<dbReference type="SUPFAM" id="SSF55620">
    <property type="entry name" value="Tetrahydrobiopterin biosynthesis enzymes-like"/>
    <property type="match status" value="1"/>
</dbReference>
<organism evidence="3 4">
    <name type="scientific">Cylindrodendrum hubeiense</name>
    <dbReference type="NCBI Taxonomy" id="595255"/>
    <lineage>
        <taxon>Eukaryota</taxon>
        <taxon>Fungi</taxon>
        <taxon>Dikarya</taxon>
        <taxon>Ascomycota</taxon>
        <taxon>Pezizomycotina</taxon>
        <taxon>Sordariomycetes</taxon>
        <taxon>Hypocreomycetidae</taxon>
        <taxon>Hypocreales</taxon>
        <taxon>Nectriaceae</taxon>
        <taxon>Cylindrodendrum</taxon>
    </lineage>
</organism>
<dbReference type="GO" id="GO:0046656">
    <property type="term" value="P:folic acid biosynthetic process"/>
    <property type="evidence" value="ECO:0007669"/>
    <property type="project" value="UniProtKB-KW"/>
</dbReference>
<sequence length="295" mass="30951">MAVPLQTSWQLQTAEGEPSAVVRVRNLQSTIQGPQDAWGRPGRPQPILVSAEVSLAQPFGSSSSADVVASDTVHYGLLSKAILATLGRLETEAAAGEAASLHGVVSNIWADLTGLDTSGAASNASKKGAFLNLSFVRRLSVSVVLTKASLLGSGVSLSASAVFQESSMQARGLALSLQGLRVPTLIGVNDNERTAKQIVVANIGIEQYGNDKDEHAPLEAVVVDTMTKSSYETLEALATDIASHMTTYLRSSPEDSASTHNWHLQIGLEKPTAVPFADAACVELRTSTNDVIKSS</sequence>
<dbReference type="Gene3D" id="3.30.1130.10">
    <property type="match status" value="2"/>
</dbReference>
<gene>
    <name evidence="3" type="ORF">G7Z17_g10682</name>
</gene>
<evidence type="ECO:0000259" key="2">
    <source>
        <dbReference type="SMART" id="SM00905"/>
    </source>
</evidence>
<proteinExistence type="predicted"/>
<dbReference type="SMART" id="SM00905">
    <property type="entry name" value="FolB"/>
    <property type="match status" value="1"/>
</dbReference>
<dbReference type="InterPro" id="IPR043133">
    <property type="entry name" value="GTP-CH-I_C/QueF"/>
</dbReference>
<feature type="domain" description="Dihydroneopterin aldolase/epimerase" evidence="2">
    <location>
        <begin position="175"/>
        <end position="286"/>
    </location>
</feature>